<proteinExistence type="predicted"/>
<evidence type="ECO:0000313" key="2">
    <source>
        <dbReference type="EMBL" id="SKA02579.1"/>
    </source>
</evidence>
<keyword evidence="1" id="KW-0472">Membrane</keyword>
<reference evidence="3" key="1">
    <citation type="submission" date="2017-02" db="EMBL/GenBank/DDBJ databases">
        <authorList>
            <person name="Varghese N."/>
            <person name="Submissions S."/>
        </authorList>
    </citation>
    <scope>NUCLEOTIDE SEQUENCE [LARGE SCALE GENOMIC DNA]</scope>
    <source>
        <strain evidence="3">ATCC 27094</strain>
    </source>
</reference>
<sequence length="55" mass="6159">MADEREKRKPTPHLHTRPATMMTAIGLCLLIMLMQLVPQFQNASLRSGIPASTVR</sequence>
<evidence type="ECO:0000313" key="3">
    <source>
        <dbReference type="Proteomes" id="UP000190092"/>
    </source>
</evidence>
<feature type="transmembrane region" description="Helical" evidence="1">
    <location>
        <begin position="20"/>
        <end position="37"/>
    </location>
</feature>
<dbReference type="Proteomes" id="UP000190092">
    <property type="component" value="Unassembled WGS sequence"/>
</dbReference>
<dbReference type="AlphaFoldDB" id="A0A1T4QFR9"/>
<accession>A0A1T4QFR9</accession>
<dbReference type="RefSeq" id="WP_170920965.1">
    <property type="nucleotide sequence ID" value="NZ_FUWJ01000003.1"/>
</dbReference>
<keyword evidence="1" id="KW-0812">Transmembrane</keyword>
<organism evidence="2 3">
    <name type="scientific">Enhydrobacter aerosaccus</name>
    <dbReference type="NCBI Taxonomy" id="225324"/>
    <lineage>
        <taxon>Bacteria</taxon>
        <taxon>Pseudomonadati</taxon>
        <taxon>Pseudomonadota</taxon>
        <taxon>Alphaproteobacteria</taxon>
        <taxon>Hyphomicrobiales</taxon>
        <taxon>Enhydrobacter</taxon>
    </lineage>
</organism>
<dbReference type="EMBL" id="FUWJ01000003">
    <property type="protein sequence ID" value="SKA02579.1"/>
    <property type="molecule type" value="Genomic_DNA"/>
</dbReference>
<protein>
    <submittedName>
        <fullName evidence="2">Uncharacterized protein</fullName>
    </submittedName>
</protein>
<evidence type="ECO:0000256" key="1">
    <source>
        <dbReference type="SAM" id="Phobius"/>
    </source>
</evidence>
<name>A0A1T4QFR9_9HYPH</name>
<keyword evidence="1" id="KW-1133">Transmembrane helix</keyword>
<dbReference type="STRING" id="225324.SAMN02745126_03199"/>
<gene>
    <name evidence="2" type="ORF">SAMN02745126_03199</name>
</gene>
<keyword evidence="3" id="KW-1185">Reference proteome</keyword>